<keyword evidence="1" id="KW-1133">Transmembrane helix</keyword>
<feature type="signal peptide" evidence="2">
    <location>
        <begin position="1"/>
        <end position="21"/>
    </location>
</feature>
<organism evidence="3 4">
    <name type="scientific">Oryza sativa subsp. japonica</name>
    <name type="common">Rice</name>
    <dbReference type="NCBI Taxonomy" id="39947"/>
    <lineage>
        <taxon>Eukaryota</taxon>
        <taxon>Viridiplantae</taxon>
        <taxon>Streptophyta</taxon>
        <taxon>Embryophyta</taxon>
        <taxon>Tracheophyta</taxon>
        <taxon>Spermatophyta</taxon>
        <taxon>Magnoliopsida</taxon>
        <taxon>Liliopsida</taxon>
        <taxon>Poales</taxon>
        <taxon>Poaceae</taxon>
        <taxon>BOP clade</taxon>
        <taxon>Oryzoideae</taxon>
        <taxon>Oryzeae</taxon>
        <taxon>Oryzinae</taxon>
        <taxon>Oryza</taxon>
        <taxon>Oryza sativa</taxon>
    </lineage>
</organism>
<dbReference type="STRING" id="39947.A0A0P0X3C4"/>
<dbReference type="AlphaFoldDB" id="A0A0P0X3C4"/>
<evidence type="ECO:0000256" key="1">
    <source>
        <dbReference type="SAM" id="Phobius"/>
    </source>
</evidence>
<keyword evidence="1" id="KW-0472">Membrane</keyword>
<dbReference type="ExpressionAtlas" id="A0A0P0X3C4">
    <property type="expression patterns" value="baseline and differential"/>
</dbReference>
<dbReference type="Gramene" id="Os07t0187300-01">
    <property type="protein sequence ID" value="Os07t0187300-01"/>
    <property type="gene ID" value="Os07g0187300"/>
</dbReference>
<keyword evidence="1" id="KW-0812">Transmembrane</keyword>
<keyword evidence="2" id="KW-0732">Signal</keyword>
<dbReference type="PaxDb" id="39947-A0A0P0X3C4"/>
<reference evidence="4" key="1">
    <citation type="journal article" date="2005" name="Nature">
        <title>The map-based sequence of the rice genome.</title>
        <authorList>
            <consortium name="International rice genome sequencing project (IRGSP)"/>
            <person name="Matsumoto T."/>
            <person name="Wu J."/>
            <person name="Kanamori H."/>
            <person name="Katayose Y."/>
            <person name="Fujisawa M."/>
            <person name="Namiki N."/>
            <person name="Mizuno H."/>
            <person name="Yamamoto K."/>
            <person name="Antonio B.A."/>
            <person name="Baba T."/>
            <person name="Sakata K."/>
            <person name="Nagamura Y."/>
            <person name="Aoki H."/>
            <person name="Arikawa K."/>
            <person name="Arita K."/>
            <person name="Bito T."/>
            <person name="Chiden Y."/>
            <person name="Fujitsuka N."/>
            <person name="Fukunaka R."/>
            <person name="Hamada M."/>
            <person name="Harada C."/>
            <person name="Hayashi A."/>
            <person name="Hijishita S."/>
            <person name="Honda M."/>
            <person name="Hosokawa S."/>
            <person name="Ichikawa Y."/>
            <person name="Idonuma A."/>
            <person name="Iijima M."/>
            <person name="Ikeda M."/>
            <person name="Ikeno M."/>
            <person name="Ito K."/>
            <person name="Ito S."/>
            <person name="Ito T."/>
            <person name="Ito Y."/>
            <person name="Ito Y."/>
            <person name="Iwabuchi A."/>
            <person name="Kamiya K."/>
            <person name="Karasawa W."/>
            <person name="Kurita K."/>
            <person name="Katagiri S."/>
            <person name="Kikuta A."/>
            <person name="Kobayashi H."/>
            <person name="Kobayashi N."/>
            <person name="Machita K."/>
            <person name="Maehara T."/>
            <person name="Masukawa M."/>
            <person name="Mizubayashi T."/>
            <person name="Mukai Y."/>
            <person name="Nagasaki H."/>
            <person name="Nagata Y."/>
            <person name="Naito S."/>
            <person name="Nakashima M."/>
            <person name="Nakama Y."/>
            <person name="Nakamichi Y."/>
            <person name="Nakamura M."/>
            <person name="Meguro A."/>
            <person name="Negishi M."/>
            <person name="Ohta I."/>
            <person name="Ohta T."/>
            <person name="Okamoto M."/>
            <person name="Ono N."/>
            <person name="Saji S."/>
            <person name="Sakaguchi M."/>
            <person name="Sakai K."/>
            <person name="Shibata M."/>
            <person name="Shimokawa T."/>
            <person name="Song J."/>
            <person name="Takazaki Y."/>
            <person name="Terasawa K."/>
            <person name="Tsugane M."/>
            <person name="Tsuji K."/>
            <person name="Ueda S."/>
            <person name="Waki K."/>
            <person name="Yamagata H."/>
            <person name="Yamamoto M."/>
            <person name="Yamamoto S."/>
            <person name="Yamane H."/>
            <person name="Yoshiki S."/>
            <person name="Yoshihara R."/>
            <person name="Yukawa K."/>
            <person name="Zhong H."/>
            <person name="Yano M."/>
            <person name="Yuan Q."/>
            <person name="Ouyang S."/>
            <person name="Liu J."/>
            <person name="Jones K.M."/>
            <person name="Gansberger K."/>
            <person name="Moffat K."/>
            <person name="Hill J."/>
            <person name="Bera J."/>
            <person name="Fadrosh D."/>
            <person name="Jin S."/>
            <person name="Johri S."/>
            <person name="Kim M."/>
            <person name="Overton L."/>
            <person name="Reardon M."/>
            <person name="Tsitrin T."/>
            <person name="Vuong H."/>
            <person name="Weaver B."/>
            <person name="Ciecko A."/>
            <person name="Tallon L."/>
            <person name="Jackson J."/>
            <person name="Pai G."/>
            <person name="Aken S.V."/>
            <person name="Utterback T."/>
            <person name="Reidmuller S."/>
            <person name="Feldblyum T."/>
            <person name="Hsiao J."/>
            <person name="Zismann V."/>
            <person name="Iobst S."/>
            <person name="de Vazeille A.R."/>
            <person name="Buell C.R."/>
            <person name="Ying K."/>
            <person name="Li Y."/>
            <person name="Lu T."/>
            <person name="Huang Y."/>
            <person name="Zhao Q."/>
            <person name="Feng Q."/>
            <person name="Zhang L."/>
            <person name="Zhu J."/>
            <person name="Weng Q."/>
            <person name="Mu J."/>
            <person name="Lu Y."/>
            <person name="Fan D."/>
            <person name="Liu Y."/>
            <person name="Guan J."/>
            <person name="Zhang Y."/>
            <person name="Yu S."/>
            <person name="Liu X."/>
            <person name="Zhang Y."/>
            <person name="Hong G."/>
            <person name="Han B."/>
            <person name="Choisne N."/>
            <person name="Demange N."/>
            <person name="Orjeda G."/>
            <person name="Samain S."/>
            <person name="Cattolico L."/>
            <person name="Pelletier E."/>
            <person name="Couloux A."/>
            <person name="Segurens B."/>
            <person name="Wincker P."/>
            <person name="D'Hont A."/>
            <person name="Scarpelli C."/>
            <person name="Weissenbach J."/>
            <person name="Salanoubat M."/>
            <person name="Quetier F."/>
            <person name="Yu Y."/>
            <person name="Kim H.R."/>
            <person name="Rambo T."/>
            <person name="Currie J."/>
            <person name="Collura K."/>
            <person name="Luo M."/>
            <person name="Yang T."/>
            <person name="Ammiraju J.S.S."/>
            <person name="Engler F."/>
            <person name="Soderlund C."/>
            <person name="Wing R.A."/>
            <person name="Palmer L.E."/>
            <person name="de la Bastide M."/>
            <person name="Spiegel L."/>
            <person name="Nascimento L."/>
            <person name="Zutavern T."/>
            <person name="O'Shaughnessy A."/>
            <person name="Dike S."/>
            <person name="Dedhia N."/>
            <person name="Preston R."/>
            <person name="Balija V."/>
            <person name="McCombie W.R."/>
            <person name="Chow T."/>
            <person name="Chen H."/>
            <person name="Chung M."/>
            <person name="Chen C."/>
            <person name="Shaw J."/>
            <person name="Wu H."/>
            <person name="Hsiao K."/>
            <person name="Chao Y."/>
            <person name="Chu M."/>
            <person name="Cheng C."/>
            <person name="Hour A."/>
            <person name="Lee P."/>
            <person name="Lin S."/>
            <person name="Lin Y."/>
            <person name="Liou J."/>
            <person name="Liu S."/>
            <person name="Hsing Y."/>
            <person name="Raghuvanshi S."/>
            <person name="Mohanty A."/>
            <person name="Bharti A.K."/>
            <person name="Gaur A."/>
            <person name="Gupta V."/>
            <person name="Kumar D."/>
            <person name="Ravi V."/>
            <person name="Vij S."/>
            <person name="Kapur A."/>
            <person name="Khurana P."/>
            <person name="Khurana P."/>
            <person name="Khurana J.P."/>
            <person name="Tyagi A.K."/>
            <person name="Gaikwad K."/>
            <person name="Singh A."/>
            <person name="Dalal V."/>
            <person name="Srivastava S."/>
            <person name="Dixit A."/>
            <person name="Pal A.K."/>
            <person name="Ghazi I.A."/>
            <person name="Yadav M."/>
            <person name="Pandit A."/>
            <person name="Bhargava A."/>
            <person name="Sureshbabu K."/>
            <person name="Batra K."/>
            <person name="Sharma T.R."/>
            <person name="Mohapatra T."/>
            <person name="Singh N.K."/>
            <person name="Messing J."/>
            <person name="Nelson A.B."/>
            <person name="Fuks G."/>
            <person name="Kavchok S."/>
            <person name="Keizer G."/>
            <person name="Linton E."/>
            <person name="Llaca V."/>
            <person name="Song R."/>
            <person name="Tanyolac B."/>
            <person name="Young S."/>
            <person name="Ho-Il K."/>
            <person name="Hahn J.H."/>
            <person name="Sangsakoo G."/>
            <person name="Vanavichit A."/>
            <person name="de Mattos Luiz.A.T."/>
            <person name="Zimmer P.D."/>
            <person name="Malone G."/>
            <person name="Dellagostin O."/>
            <person name="de Oliveira A.C."/>
            <person name="Bevan M."/>
            <person name="Bancroft I."/>
            <person name="Minx P."/>
            <person name="Cordum H."/>
            <person name="Wilson R."/>
            <person name="Cheng Z."/>
            <person name="Jin W."/>
            <person name="Jiang J."/>
            <person name="Leong S.A."/>
            <person name="Iwama H."/>
            <person name="Gojobori T."/>
            <person name="Itoh T."/>
            <person name="Niimura Y."/>
            <person name="Fujii Y."/>
            <person name="Habara T."/>
            <person name="Sakai H."/>
            <person name="Sato Y."/>
            <person name="Wilson G."/>
            <person name="Kumar K."/>
            <person name="McCouch S."/>
            <person name="Juretic N."/>
            <person name="Hoen D."/>
            <person name="Wright S."/>
            <person name="Bruskiewich R."/>
            <person name="Bureau T."/>
            <person name="Miyao A."/>
            <person name="Hirochika H."/>
            <person name="Nishikawa T."/>
            <person name="Kadowaki K."/>
            <person name="Sugiura M."/>
            <person name="Burr B."/>
            <person name="Sasaki T."/>
        </authorList>
    </citation>
    <scope>NUCLEOTIDE SEQUENCE [LARGE SCALE GENOMIC DNA]</scope>
    <source>
        <strain evidence="4">cv. Nipponbare</strain>
    </source>
</reference>
<evidence type="ECO:0000313" key="4">
    <source>
        <dbReference type="Proteomes" id="UP000059680"/>
    </source>
</evidence>
<evidence type="ECO:0000256" key="2">
    <source>
        <dbReference type="SAM" id="SignalP"/>
    </source>
</evidence>
<dbReference type="Proteomes" id="UP000059680">
    <property type="component" value="Chromosome 7"/>
</dbReference>
<sequence length="254" mass="27259">MMAMAMVVVVVVVVLTHLVLEVDIVVEVMQFPLQMMTASNVAVRDIGLVNVLIPVEVGVVELEGTHPLPDMAVELVVDVVTALEDQTVLLTAMLMTDMMVGAMLMIAMVVVDVIDMPLIAIHQLPIVLQVTDMVVLIVMHQVDLPGKEAMKEMEDGPVEVTIVMNLEALVVMTEVACAWGVVTDTGPVDLLALLGVTEIGLPHMIVPAGQQHALMMTATDGGYFGALQKTRITNICSSSQFLLYLPSCISTSTL</sequence>
<keyword evidence="4" id="KW-1185">Reference proteome</keyword>
<dbReference type="EMBL" id="AP014963">
    <property type="protein sequence ID" value="BAT00382.1"/>
    <property type="molecule type" value="Genomic_DNA"/>
</dbReference>
<proteinExistence type="predicted"/>
<evidence type="ECO:0000313" key="3">
    <source>
        <dbReference type="EMBL" id="BAT00382.1"/>
    </source>
</evidence>
<reference evidence="3 4" key="3">
    <citation type="journal article" date="2013" name="Rice">
        <title>Improvement of the Oryza sativa Nipponbare reference genome using next generation sequence and optical map data.</title>
        <authorList>
            <person name="Kawahara Y."/>
            <person name="de la Bastide M."/>
            <person name="Hamilton J.P."/>
            <person name="Kanamori H."/>
            <person name="McCombie W.R."/>
            <person name="Ouyang S."/>
            <person name="Schwartz D.C."/>
            <person name="Tanaka T."/>
            <person name="Wu J."/>
            <person name="Zhou S."/>
            <person name="Childs K.L."/>
            <person name="Davidson R.M."/>
            <person name="Lin H."/>
            <person name="Quesada-Ocampo L."/>
            <person name="Vaillancourt B."/>
            <person name="Sakai H."/>
            <person name="Lee S.S."/>
            <person name="Kim J."/>
            <person name="Numa H."/>
            <person name="Itoh T."/>
            <person name="Buell C.R."/>
            <person name="Matsumoto T."/>
        </authorList>
    </citation>
    <scope>NUCLEOTIDE SEQUENCE [LARGE SCALE GENOMIC DNA]</scope>
    <source>
        <strain evidence="4">cv. Nipponbare</strain>
    </source>
</reference>
<gene>
    <name evidence="3" type="ordered locus">Os07g0187300</name>
    <name evidence="3" type="ORF">OSNPB_070187300</name>
</gene>
<name>A0A0P0X3C4_ORYSJ</name>
<dbReference type="InParanoid" id="A0A0P0X3C4"/>
<reference evidence="3 4" key="2">
    <citation type="journal article" date="2013" name="Plant Cell Physiol.">
        <title>Rice Annotation Project Database (RAP-DB): an integrative and interactive database for rice genomics.</title>
        <authorList>
            <person name="Sakai H."/>
            <person name="Lee S.S."/>
            <person name="Tanaka T."/>
            <person name="Numa H."/>
            <person name="Kim J."/>
            <person name="Kawahara Y."/>
            <person name="Wakimoto H."/>
            <person name="Yang C.C."/>
            <person name="Iwamoto M."/>
            <person name="Abe T."/>
            <person name="Yamada Y."/>
            <person name="Muto A."/>
            <person name="Inokuchi H."/>
            <person name="Ikemura T."/>
            <person name="Matsumoto T."/>
            <person name="Sasaki T."/>
            <person name="Itoh T."/>
        </authorList>
    </citation>
    <scope>NUCLEOTIDE SEQUENCE [LARGE SCALE GENOMIC DNA]</scope>
    <source>
        <strain evidence="4">cv. Nipponbare</strain>
    </source>
</reference>
<feature type="chain" id="PRO_5006056950" evidence="2">
    <location>
        <begin position="22"/>
        <end position="254"/>
    </location>
</feature>
<protein>
    <submittedName>
        <fullName evidence="3">Os07g0187300 protein</fullName>
    </submittedName>
</protein>
<accession>A0A0P0X3C4</accession>
<feature type="transmembrane region" description="Helical" evidence="1">
    <location>
        <begin position="88"/>
        <end position="114"/>
    </location>
</feature>